<evidence type="ECO:0000313" key="2">
    <source>
        <dbReference type="Proteomes" id="UP000001362"/>
    </source>
</evidence>
<proteinExistence type="predicted"/>
<gene>
    <name evidence="1" type="ordered locus">AFE_1332</name>
</gene>
<accession>B7J9D7</accession>
<sequence>MTATVCATAKTGAIMRPTAAPAMRIPLFRCDAPMLFIDPSPVCGENAGMPFSISHHSHIFINKLRRLPKP</sequence>
<evidence type="ECO:0000313" key="1">
    <source>
        <dbReference type="EMBL" id="ACK78575.1"/>
    </source>
</evidence>
<dbReference type="Proteomes" id="UP000001362">
    <property type="component" value="Chromosome"/>
</dbReference>
<name>B7J9D7_ACIF2</name>
<keyword evidence="2" id="KW-1185">Reference proteome</keyword>
<reference evidence="1 2" key="1">
    <citation type="journal article" date="2008" name="BMC Genomics">
        <title>Acidithiobacillus ferrooxidans metabolism: from genome sequence to industrial applications.</title>
        <authorList>
            <person name="Valdes J."/>
            <person name="Pedroso I."/>
            <person name="Quatrini R."/>
            <person name="Dodson R.J."/>
            <person name="Tettelin H."/>
            <person name="Blake R.II."/>
            <person name="Eisen J.A."/>
            <person name="Holmes D.S."/>
        </authorList>
    </citation>
    <scope>NUCLEOTIDE SEQUENCE [LARGE SCALE GENOMIC DNA]</scope>
    <source>
        <strain evidence="2">ATCC 23270 / DSM 14882 / CIP 104768 / NCIMB 8455</strain>
    </source>
</reference>
<dbReference type="HOGENOM" id="CLU_2748506_0_0_6"/>
<protein>
    <submittedName>
        <fullName evidence="1">Uncharacterized protein</fullName>
    </submittedName>
</protein>
<dbReference type="EMBL" id="CP001219">
    <property type="protein sequence ID" value="ACK78575.1"/>
    <property type="molecule type" value="Genomic_DNA"/>
</dbReference>
<organism evidence="1 2">
    <name type="scientific">Acidithiobacillus ferrooxidans (strain ATCC 23270 / DSM 14882 / CIP 104768 / NCIMB 8455)</name>
    <name type="common">Ferrobacillus ferrooxidans (strain ATCC 23270)</name>
    <dbReference type="NCBI Taxonomy" id="243159"/>
    <lineage>
        <taxon>Bacteria</taxon>
        <taxon>Pseudomonadati</taxon>
        <taxon>Pseudomonadota</taxon>
        <taxon>Acidithiobacillia</taxon>
        <taxon>Acidithiobacillales</taxon>
        <taxon>Acidithiobacillaceae</taxon>
        <taxon>Acidithiobacillus</taxon>
    </lineage>
</organism>
<dbReference type="PaxDb" id="243159-AFE_1332"/>
<dbReference type="KEGG" id="afr:AFE_1332"/>
<dbReference type="AlphaFoldDB" id="B7J9D7"/>